<evidence type="ECO:0000256" key="4">
    <source>
        <dbReference type="ARBA" id="ARBA00022692"/>
    </source>
</evidence>
<accession>A0A1I5MUW8</accession>
<dbReference type="AlphaFoldDB" id="A0A1I5MUW8"/>
<evidence type="ECO:0000256" key="2">
    <source>
        <dbReference type="ARBA" id="ARBA00005745"/>
    </source>
</evidence>
<feature type="transmembrane region" description="Helical" evidence="7">
    <location>
        <begin position="384"/>
        <end position="405"/>
    </location>
</feature>
<dbReference type="PANTHER" id="PTHR30012:SF4">
    <property type="entry name" value="MSHA BIOGENESIS PROTEIN MSHG"/>
    <property type="match status" value="1"/>
</dbReference>
<keyword evidence="10" id="KW-1185">Reference proteome</keyword>
<dbReference type="InterPro" id="IPR018076">
    <property type="entry name" value="T2SS_GspF_dom"/>
</dbReference>
<comment type="similarity">
    <text evidence="2">Belongs to the GSP F family.</text>
</comment>
<evidence type="ECO:0000259" key="8">
    <source>
        <dbReference type="Pfam" id="PF00482"/>
    </source>
</evidence>
<dbReference type="RefSeq" id="WP_245757015.1">
    <property type="nucleotide sequence ID" value="NZ_FOXB01000007.1"/>
</dbReference>
<keyword evidence="3" id="KW-1003">Cell membrane</keyword>
<dbReference type="InterPro" id="IPR042094">
    <property type="entry name" value="T2SS_GspF_sf"/>
</dbReference>
<evidence type="ECO:0000313" key="10">
    <source>
        <dbReference type="Proteomes" id="UP000199227"/>
    </source>
</evidence>
<dbReference type="Pfam" id="PF00482">
    <property type="entry name" value="T2SSF"/>
    <property type="match status" value="2"/>
</dbReference>
<organism evidence="9 10">
    <name type="scientific">Hydrogenimonas thermophila</name>
    <dbReference type="NCBI Taxonomy" id="223786"/>
    <lineage>
        <taxon>Bacteria</taxon>
        <taxon>Pseudomonadati</taxon>
        <taxon>Campylobacterota</taxon>
        <taxon>Epsilonproteobacteria</taxon>
        <taxon>Campylobacterales</taxon>
        <taxon>Hydrogenimonadaceae</taxon>
        <taxon>Hydrogenimonas</taxon>
    </lineage>
</organism>
<keyword evidence="6 7" id="KW-0472">Membrane</keyword>
<sequence length="414" mass="46494">MKYYLATMLLKGIKQSHLVKAEDRADAINRIKKEYKGTLLKVEEVSPPLEDIIKEYLSTFQSLLGARKVQIKHLIAAIRQLAVMTNAGISIHDALHEIANSTTDKQLKKILLEAFEDINAGLSLSHTFNRYKTSVGGLTIAMIELGEQTGNISEALASLADMLEEIEDNIMKFKKAMRYPMITLGAMAIAFTILILMVVPKFKSIFEKFHTELPLPTKILLSIESVLNNYGLLVLGGLILTTTITMYLYRKNYDFKYYVDAFLLKIYLIKDIIFFATLNRFAIIFTELVHAGIPIADALDTATSMIDNAILKEKLETVKISVSRGVSLTESFKETGVFENMIIQMINAGESSGQLDSMMRKVTDYYRMRFNYILDNLSSYIEPVMLTIIAALVLLLALGIFLPMWDMAGAVNGH</sequence>
<dbReference type="GO" id="GO:0015628">
    <property type="term" value="P:protein secretion by the type II secretion system"/>
    <property type="evidence" value="ECO:0007669"/>
    <property type="project" value="TreeGrafter"/>
</dbReference>
<dbReference type="InterPro" id="IPR003004">
    <property type="entry name" value="GspF/PilC"/>
</dbReference>
<protein>
    <submittedName>
        <fullName evidence="9">General secretion pathway protein F/MSHA biogenesis protein MshG</fullName>
    </submittedName>
</protein>
<gene>
    <name evidence="9" type="ORF">SAMN05216234_10734</name>
</gene>
<feature type="domain" description="Type II secretion system protein GspF" evidence="8">
    <location>
        <begin position="77"/>
        <end position="200"/>
    </location>
</feature>
<evidence type="ECO:0000256" key="1">
    <source>
        <dbReference type="ARBA" id="ARBA00004651"/>
    </source>
</evidence>
<dbReference type="Gene3D" id="1.20.81.30">
    <property type="entry name" value="Type II secretion system (T2SS), domain F"/>
    <property type="match status" value="2"/>
</dbReference>
<dbReference type="EMBL" id="FOXB01000007">
    <property type="protein sequence ID" value="SFP13372.1"/>
    <property type="molecule type" value="Genomic_DNA"/>
</dbReference>
<proteinExistence type="inferred from homology"/>
<dbReference type="Proteomes" id="UP000199227">
    <property type="component" value="Unassembled WGS sequence"/>
</dbReference>
<dbReference type="GO" id="GO:0005886">
    <property type="term" value="C:plasma membrane"/>
    <property type="evidence" value="ECO:0007669"/>
    <property type="project" value="UniProtKB-SubCell"/>
</dbReference>
<keyword evidence="5 7" id="KW-1133">Transmembrane helix</keyword>
<reference evidence="9 10" key="1">
    <citation type="submission" date="2016-10" db="EMBL/GenBank/DDBJ databases">
        <authorList>
            <person name="de Groot N.N."/>
        </authorList>
    </citation>
    <scope>NUCLEOTIDE SEQUENCE [LARGE SCALE GENOMIC DNA]</scope>
    <source>
        <strain evidence="9 10">EP1-55-1</strain>
    </source>
</reference>
<dbReference type="STRING" id="223786.SAMN05216234_10734"/>
<keyword evidence="4 7" id="KW-0812">Transmembrane</keyword>
<dbReference type="PANTHER" id="PTHR30012">
    <property type="entry name" value="GENERAL SECRETION PATHWAY PROTEIN"/>
    <property type="match status" value="1"/>
</dbReference>
<evidence type="ECO:0000256" key="3">
    <source>
        <dbReference type="ARBA" id="ARBA00022475"/>
    </source>
</evidence>
<dbReference type="PRINTS" id="PR00812">
    <property type="entry name" value="BCTERIALGSPF"/>
</dbReference>
<name>A0A1I5MUW8_9BACT</name>
<evidence type="ECO:0000256" key="7">
    <source>
        <dbReference type="SAM" id="Phobius"/>
    </source>
</evidence>
<feature type="transmembrane region" description="Helical" evidence="7">
    <location>
        <begin position="230"/>
        <end position="249"/>
    </location>
</feature>
<evidence type="ECO:0000256" key="6">
    <source>
        <dbReference type="ARBA" id="ARBA00023136"/>
    </source>
</evidence>
<feature type="domain" description="Type II secretion system protein GspF" evidence="8">
    <location>
        <begin position="285"/>
        <end position="403"/>
    </location>
</feature>
<comment type="subcellular location">
    <subcellularLocation>
        <location evidence="1">Cell membrane</location>
        <topology evidence="1">Multi-pass membrane protein</topology>
    </subcellularLocation>
</comment>
<evidence type="ECO:0000313" key="9">
    <source>
        <dbReference type="EMBL" id="SFP13372.1"/>
    </source>
</evidence>
<evidence type="ECO:0000256" key="5">
    <source>
        <dbReference type="ARBA" id="ARBA00022989"/>
    </source>
</evidence>
<feature type="transmembrane region" description="Helical" evidence="7">
    <location>
        <begin position="179"/>
        <end position="199"/>
    </location>
</feature>